<organism evidence="5 6">
    <name type="scientific">Cupriavidus taiwanensis (strain DSM 17343 / BCRC 17206 / CCUG 44338 / CIP 107171 / LMG 19424 / R1)</name>
    <name type="common">Ralstonia taiwanensis (strain LMG 19424)</name>
    <dbReference type="NCBI Taxonomy" id="977880"/>
    <lineage>
        <taxon>Bacteria</taxon>
        <taxon>Pseudomonadati</taxon>
        <taxon>Pseudomonadota</taxon>
        <taxon>Betaproteobacteria</taxon>
        <taxon>Burkholderiales</taxon>
        <taxon>Burkholderiaceae</taxon>
        <taxon>Cupriavidus</taxon>
    </lineage>
</organism>
<name>B2AGK2_CUPTR</name>
<accession>B2AGK2</accession>
<reference evidence="5 6" key="1">
    <citation type="journal article" date="2008" name="Genome Res.">
        <title>Genome sequence of the beta-rhizobium Cupriavidus taiwanensis and comparative genomics of rhizobia.</title>
        <authorList>
            <person name="Amadou C."/>
            <person name="Pascal G."/>
            <person name="Mangenot S."/>
            <person name="Glew M."/>
            <person name="Bontemps C."/>
            <person name="Capela D."/>
            <person name="Carrere S."/>
            <person name="Cruveiller S."/>
            <person name="Dossat C."/>
            <person name="Lajus A."/>
            <person name="Marchetti M."/>
            <person name="Poinsot V."/>
            <person name="Rouy Z."/>
            <person name="Servin B."/>
            <person name="Saad M."/>
            <person name="Schenowitz C."/>
            <person name="Barbe V."/>
            <person name="Batut J."/>
            <person name="Medigue C."/>
            <person name="Masson-Boivin C."/>
        </authorList>
    </citation>
    <scope>NUCLEOTIDE SEQUENCE [LARGE SCALE GENOMIC DNA]</scope>
    <source>
        <strain evidence="6">DSM 17343 / BCRC 17206 / CCUG 44338 / CIP 107171 / LMG 19424 / R1</strain>
    </source>
</reference>
<dbReference type="CDD" id="cd06334">
    <property type="entry name" value="PBP1_ABC_ligand_binding-like"/>
    <property type="match status" value="1"/>
</dbReference>
<feature type="domain" description="Leucine-binding protein" evidence="4">
    <location>
        <begin position="44"/>
        <end position="411"/>
    </location>
</feature>
<dbReference type="Pfam" id="PF13458">
    <property type="entry name" value="Peripla_BP_6"/>
    <property type="match status" value="1"/>
</dbReference>
<dbReference type="HOGENOM" id="CLU_050369_0_0_4"/>
<evidence type="ECO:0000256" key="1">
    <source>
        <dbReference type="ARBA" id="ARBA00010062"/>
    </source>
</evidence>
<dbReference type="PANTHER" id="PTHR47235:SF1">
    <property type="entry name" value="BLR6548 PROTEIN"/>
    <property type="match status" value="1"/>
</dbReference>
<evidence type="ECO:0000313" key="6">
    <source>
        <dbReference type="Proteomes" id="UP000001692"/>
    </source>
</evidence>
<dbReference type="KEGG" id="cti:RALTA_A0229"/>
<dbReference type="Gene3D" id="3.40.50.2300">
    <property type="match status" value="2"/>
</dbReference>
<keyword evidence="2 3" id="KW-0732">Signal</keyword>
<proteinExistence type="inferred from homology"/>
<protein>
    <submittedName>
        <fullName evidence="5">Branched amino acid transport system permease, periplasmic binding component</fullName>
    </submittedName>
</protein>
<feature type="chain" id="PRO_5002775184" evidence="3">
    <location>
        <begin position="38"/>
        <end position="452"/>
    </location>
</feature>
<dbReference type="eggNOG" id="COG0683">
    <property type="taxonomic scope" value="Bacteria"/>
</dbReference>
<sequence>MRAKETVMTNLIRNVQRAALVVSAAAALLAPAVPALAQSNEQFIALPSYRVGPYGANGQSWYGGFIDYLNYVNLKDGGVNGVKLSWEECETEYNNAKGVECYERLKSKNATTKGTAYHAMSTGISYALVDKTAADKVPLVMMGYGRTDAVDGSVFPYAFPLVTTYQMQVSAIVKYLASKSGGSLAGKKIVYLYHDSAYGKEPIVALQAEARLNKFNLVEIPVAHPGNEQGAQWLKIRQENPDYVIFWGWGVMNQTALKAAQKVGFSREKMIGSWWAGSEEDTVPAGDASKGYMSATWNVAGKSVPLIADIEKVVYGAGKGNMQDKNKIGSVLYNRGVSAAVVTVEAVRVAQAKFGKGKPMTGEQMRWAFENLNLTNARLQQLGATGLLPEIKTSCENHEGSGKVKIQQWDGSKWVVVSDWIEGNKGLIHPLFKATAAQYAKEKGITPGCSKS</sequence>
<dbReference type="InterPro" id="IPR028082">
    <property type="entry name" value="Peripla_BP_I"/>
</dbReference>
<evidence type="ECO:0000313" key="5">
    <source>
        <dbReference type="EMBL" id="CAP62901.1"/>
    </source>
</evidence>
<dbReference type="EMBL" id="CU633749">
    <property type="protein sequence ID" value="CAP62901.1"/>
    <property type="molecule type" value="Genomic_DNA"/>
</dbReference>
<dbReference type="AlphaFoldDB" id="B2AGK2"/>
<gene>
    <name evidence="5" type="ordered locus">RALTA_A0229</name>
</gene>
<dbReference type="PANTHER" id="PTHR47235">
    <property type="entry name" value="BLR6548 PROTEIN"/>
    <property type="match status" value="1"/>
</dbReference>
<dbReference type="InterPro" id="IPR028081">
    <property type="entry name" value="Leu-bd"/>
</dbReference>
<comment type="similarity">
    <text evidence="1">Belongs to the leucine-binding protein family.</text>
</comment>
<feature type="signal peptide" evidence="3">
    <location>
        <begin position="1"/>
        <end position="37"/>
    </location>
</feature>
<evidence type="ECO:0000256" key="3">
    <source>
        <dbReference type="SAM" id="SignalP"/>
    </source>
</evidence>
<dbReference type="Proteomes" id="UP000001692">
    <property type="component" value="Chromosome 1"/>
</dbReference>
<dbReference type="SUPFAM" id="SSF53822">
    <property type="entry name" value="Periplasmic binding protein-like I"/>
    <property type="match status" value="1"/>
</dbReference>
<evidence type="ECO:0000259" key="4">
    <source>
        <dbReference type="Pfam" id="PF13458"/>
    </source>
</evidence>
<evidence type="ECO:0000256" key="2">
    <source>
        <dbReference type="ARBA" id="ARBA00022729"/>
    </source>
</evidence>
<keyword evidence="6" id="KW-1185">Reference proteome</keyword>